<dbReference type="AlphaFoldDB" id="A0AB38FQ06"/>
<dbReference type="Proteomes" id="UP000251313">
    <property type="component" value="Unassembled WGS sequence"/>
</dbReference>
<accession>A0AB38FQ06</accession>
<protein>
    <submittedName>
        <fullName evidence="1">Uncharacterized protein</fullName>
    </submittedName>
</protein>
<name>A0AB38FQ06_9ENTR</name>
<reference evidence="1 2" key="1">
    <citation type="submission" date="2018-06" db="EMBL/GenBank/DDBJ databases">
        <authorList>
            <consortium name="Pathogen Informatics"/>
            <person name="Doyle S."/>
        </authorList>
    </citation>
    <scope>NUCLEOTIDE SEQUENCE [LARGE SCALE GENOMIC DNA]</scope>
    <source>
        <strain evidence="1 2">NCTC11967</strain>
    </source>
</reference>
<gene>
    <name evidence="1" type="ORF">NCTC11967_00001</name>
</gene>
<sequence>MFLILPSLTATPMSVDTIDFPVENDVHFEVSLLPWA</sequence>
<proteinExistence type="predicted"/>
<evidence type="ECO:0000313" key="2">
    <source>
        <dbReference type="Proteomes" id="UP000251313"/>
    </source>
</evidence>
<comment type="caution">
    <text evidence="1">The sequence shown here is derived from an EMBL/GenBank/DDBJ whole genome shotgun (WGS) entry which is preliminary data.</text>
</comment>
<organism evidence="1 2">
    <name type="scientific">Yokenella regensburgei</name>
    <dbReference type="NCBI Taxonomy" id="158877"/>
    <lineage>
        <taxon>Bacteria</taxon>
        <taxon>Pseudomonadati</taxon>
        <taxon>Pseudomonadota</taxon>
        <taxon>Gammaproteobacteria</taxon>
        <taxon>Enterobacterales</taxon>
        <taxon>Enterobacteriaceae</taxon>
        <taxon>Yokenella</taxon>
    </lineage>
</organism>
<dbReference type="EMBL" id="UAVL01000001">
    <property type="protein sequence ID" value="SQA59653.1"/>
    <property type="molecule type" value="Genomic_DNA"/>
</dbReference>
<evidence type="ECO:0000313" key="1">
    <source>
        <dbReference type="EMBL" id="SQA59653.1"/>
    </source>
</evidence>